<proteinExistence type="predicted"/>
<sequence>MKTSLFFALLISLFATATYAGNTKMSAHTHKLAANEVSLANNYDTYTISTAEGNNFIEVSGETMLGDKLKDGTLLKTAKPSINDLKSTDRWQKWLISKQANGYFTIMNLNSGKYITASAGKSITQARANQTDAQYWQIIKTQGNYYKVINKGNGLVISNNSLPKDSALTQSAYTNSASQHWKLNAIEADSYRDDAVVGFFQRNLGSSAFDEGSSIPLYYSLNKGKVLWVTGDTFYNQVDAKGEFGCNLYFPYHNSALLQPADHSWDPEKTKNLISSDGPQIFHPADPKNLFWPGAGIEVGNKIYVHNIEVITGTLNTVNQYLGVITETGTNNISPVKVVAVPGMTGQTAIVYTVGMVNPGDGFIYAYGIGGYMAASVFVARFEPAAPTKWSFWDGKYWAAKPSVAAKAVVAKATTNNIAVGYVNGKFLLIDMDFGFTCDVTTRNMYSSVSANPTGPFINKKAIYTLPDYKQGHAPVYYNPTIHAEFKNGHNELLIAYCINFYNRNDAKNTTCLTPCSNPDGSEDPNDYRIKGIRVPYSLIGL</sequence>
<evidence type="ECO:0000259" key="2">
    <source>
        <dbReference type="Pfam" id="PF14200"/>
    </source>
</evidence>
<dbReference type="SUPFAM" id="SSF50370">
    <property type="entry name" value="Ricin B-like lectins"/>
    <property type="match status" value="1"/>
</dbReference>
<dbReference type="RefSeq" id="WP_091369088.1">
    <property type="nucleotide sequence ID" value="NZ_LT629740.1"/>
</dbReference>
<dbReference type="GO" id="GO:0030246">
    <property type="term" value="F:carbohydrate binding"/>
    <property type="evidence" value="ECO:0007669"/>
    <property type="project" value="UniProtKB-KW"/>
</dbReference>
<gene>
    <name evidence="3" type="ORF">SAMN05216490_0618</name>
</gene>
<feature type="chain" id="PRO_5009256929" evidence="1">
    <location>
        <begin position="21"/>
        <end position="542"/>
    </location>
</feature>
<keyword evidence="1" id="KW-0732">Signal</keyword>
<feature type="signal peptide" evidence="1">
    <location>
        <begin position="1"/>
        <end position="20"/>
    </location>
</feature>
<name>A0A1H1PT76_MUCMA</name>
<dbReference type="Pfam" id="PF14200">
    <property type="entry name" value="RicinB_lectin_2"/>
    <property type="match status" value="1"/>
</dbReference>
<accession>A0A1H1PT76</accession>
<dbReference type="Proteomes" id="UP000199679">
    <property type="component" value="Chromosome I"/>
</dbReference>
<protein>
    <submittedName>
        <fullName evidence="3">Ricin-type beta-trefoil lectin domain-like</fullName>
    </submittedName>
</protein>
<feature type="domain" description="Ricin B lectin" evidence="2">
    <location>
        <begin position="91"/>
        <end position="158"/>
    </location>
</feature>
<keyword evidence="4" id="KW-1185">Reference proteome</keyword>
<dbReference type="EMBL" id="LT629740">
    <property type="protein sequence ID" value="SDS14360.1"/>
    <property type="molecule type" value="Genomic_DNA"/>
</dbReference>
<dbReference type="PROSITE" id="PS50231">
    <property type="entry name" value="RICIN_B_LECTIN"/>
    <property type="match status" value="1"/>
</dbReference>
<dbReference type="CDD" id="cd00161">
    <property type="entry name" value="beta-trefoil_Ricin-like"/>
    <property type="match status" value="1"/>
</dbReference>
<evidence type="ECO:0000313" key="4">
    <source>
        <dbReference type="Proteomes" id="UP000199679"/>
    </source>
</evidence>
<dbReference type="Gene3D" id="2.80.10.50">
    <property type="match status" value="2"/>
</dbReference>
<evidence type="ECO:0000313" key="3">
    <source>
        <dbReference type="EMBL" id="SDS14360.1"/>
    </source>
</evidence>
<organism evidence="3 4">
    <name type="scientific">Mucilaginibacter mallensis</name>
    <dbReference type="NCBI Taxonomy" id="652787"/>
    <lineage>
        <taxon>Bacteria</taxon>
        <taxon>Pseudomonadati</taxon>
        <taxon>Bacteroidota</taxon>
        <taxon>Sphingobacteriia</taxon>
        <taxon>Sphingobacteriales</taxon>
        <taxon>Sphingobacteriaceae</taxon>
        <taxon>Mucilaginibacter</taxon>
    </lineage>
</organism>
<dbReference type="STRING" id="652787.SAMN05216490_0618"/>
<dbReference type="InterPro" id="IPR000772">
    <property type="entry name" value="Ricin_B_lectin"/>
</dbReference>
<evidence type="ECO:0000256" key="1">
    <source>
        <dbReference type="SAM" id="SignalP"/>
    </source>
</evidence>
<dbReference type="AlphaFoldDB" id="A0A1H1PT76"/>
<reference evidence="3 4" key="1">
    <citation type="submission" date="2016-10" db="EMBL/GenBank/DDBJ databases">
        <authorList>
            <person name="de Groot N.N."/>
        </authorList>
    </citation>
    <scope>NUCLEOTIDE SEQUENCE [LARGE SCALE GENOMIC DNA]</scope>
    <source>
        <strain evidence="3 4">MP1X4</strain>
    </source>
</reference>
<dbReference type="OrthoDB" id="784520at2"/>
<dbReference type="InterPro" id="IPR035992">
    <property type="entry name" value="Ricin_B-like_lectins"/>
</dbReference>
<keyword evidence="3" id="KW-0430">Lectin</keyword>